<sequence length="256" mass="29118">LIHDMQRYFLNFYDAESELIKTVVNHLVQLRTWAHQNNVPVVYTAQPYEQPAADRALLNAMWGPGLPASTIDQQKIIDQLSPAEHDIVLTKWRYSAFKRSDLLERMQNWNRDQLIIGGVYAHIGCMVTAIEAFMSDIQPFLVGDAVADFSEEEHRLALKYVSSRCGQVVDTESVVGQVATGITRPWLEQKVQQLIEEDGLDPEENLILYGLDSLRIMQFSSELKAQGINISFEELGRTPTLSNWWSLVDARQRIAG</sequence>
<keyword evidence="3 7" id="KW-0378">Hydrolase</keyword>
<evidence type="ECO:0000256" key="3">
    <source>
        <dbReference type="ARBA" id="ARBA00022801"/>
    </source>
</evidence>
<gene>
    <name evidence="7" type="primary">basF</name>
    <name evidence="7" type="ORF">EA686_17555</name>
</gene>
<keyword evidence="5" id="KW-0596">Phosphopantetheine</keyword>
<evidence type="ECO:0000256" key="2">
    <source>
        <dbReference type="ARBA" id="ARBA00012100"/>
    </source>
</evidence>
<dbReference type="InterPro" id="IPR009081">
    <property type="entry name" value="PP-bd_ACP"/>
</dbReference>
<dbReference type="InterPro" id="IPR000868">
    <property type="entry name" value="Isochorismatase-like_dom"/>
</dbReference>
<dbReference type="InterPro" id="IPR050272">
    <property type="entry name" value="Isochorismatase-like_hydrls"/>
</dbReference>
<dbReference type="Pfam" id="PF00857">
    <property type="entry name" value="Isochorismatase"/>
    <property type="match status" value="1"/>
</dbReference>
<reference evidence="7 8" key="1">
    <citation type="submission" date="2018-10" db="EMBL/GenBank/DDBJ databases">
        <title>GWAS and RNA-Seq identify cryptic mechanisms of antimicrobial resistance in Acinetobacter baumannii.</title>
        <authorList>
            <person name="Sahl J.W."/>
        </authorList>
    </citation>
    <scope>NUCLEOTIDE SEQUENCE [LARGE SCALE GENOMIC DNA]</scope>
    <source>
        <strain evidence="7 8">TG28175</strain>
    </source>
</reference>
<protein>
    <recommendedName>
        <fullName evidence="2">isochorismatase</fullName>
        <ecNumber evidence="2">3.3.2.1</ecNumber>
    </recommendedName>
</protein>
<feature type="non-terminal residue" evidence="7">
    <location>
        <position position="1"/>
    </location>
</feature>
<dbReference type="PANTHER" id="PTHR43540:SF3">
    <property type="entry name" value="ENTEROBACTIN SYNTHASE COMPONENT B"/>
    <property type="match status" value="1"/>
</dbReference>
<comment type="cofactor">
    <cofactor evidence="5">
        <name>pantetheine 4'-phosphate</name>
        <dbReference type="ChEBI" id="CHEBI:47942"/>
    </cofactor>
    <text evidence="5">Binds 1 phosphopantetheine covalently.</text>
</comment>
<dbReference type="PIRSF" id="PIRSF001111">
    <property type="entry name" value="Isochorismatase"/>
    <property type="match status" value="1"/>
</dbReference>
<dbReference type="PRINTS" id="PR01398">
    <property type="entry name" value="ISCHRISMTASE"/>
</dbReference>
<evidence type="ECO:0000256" key="1">
    <source>
        <dbReference type="ARBA" id="ARBA00004924"/>
    </source>
</evidence>
<dbReference type="InterPro" id="IPR016291">
    <property type="entry name" value="Isochorismatase"/>
</dbReference>
<proteinExistence type="predicted"/>
<comment type="pathway">
    <text evidence="1">Siderophore biosynthesis.</text>
</comment>
<name>A0A3R9S2H3_ACIBA</name>
<dbReference type="Gene3D" id="3.40.50.850">
    <property type="entry name" value="Isochorismatase-like"/>
    <property type="match status" value="1"/>
</dbReference>
<dbReference type="SUPFAM" id="SSF47336">
    <property type="entry name" value="ACP-like"/>
    <property type="match status" value="1"/>
</dbReference>
<dbReference type="PROSITE" id="PS50075">
    <property type="entry name" value="CARRIER"/>
    <property type="match status" value="1"/>
</dbReference>
<keyword evidence="5" id="KW-0597">Phosphoprotein</keyword>
<feature type="modified residue" description="O-(pantetheine 4'-phosphoryl)serine" evidence="5">
    <location>
        <position position="213"/>
    </location>
</feature>
<dbReference type="InterPro" id="IPR036736">
    <property type="entry name" value="ACP-like_sf"/>
</dbReference>
<evidence type="ECO:0000313" key="7">
    <source>
        <dbReference type="EMBL" id="RSR49600.1"/>
    </source>
</evidence>
<dbReference type="PANTHER" id="PTHR43540">
    <property type="entry name" value="PEROXYUREIDOACRYLATE/UREIDOACRYLATE AMIDOHYDROLASE-RELATED"/>
    <property type="match status" value="1"/>
</dbReference>
<dbReference type="Proteomes" id="UP000280073">
    <property type="component" value="Unassembled WGS sequence"/>
</dbReference>
<comment type="caution">
    <text evidence="7">The sequence shown here is derived from an EMBL/GenBank/DDBJ whole genome shotgun (WGS) entry which is preliminary data.</text>
</comment>
<dbReference type="Gene3D" id="1.10.1200.10">
    <property type="entry name" value="ACP-like"/>
    <property type="match status" value="1"/>
</dbReference>
<evidence type="ECO:0000256" key="4">
    <source>
        <dbReference type="ARBA" id="ARBA00048590"/>
    </source>
</evidence>
<dbReference type="InterPro" id="IPR036380">
    <property type="entry name" value="Isochorismatase-like_sf"/>
</dbReference>
<dbReference type="Pfam" id="PF00550">
    <property type="entry name" value="PP-binding"/>
    <property type="match status" value="1"/>
</dbReference>
<dbReference type="AlphaFoldDB" id="A0A3R9S2H3"/>
<evidence type="ECO:0000256" key="5">
    <source>
        <dbReference type="PIRSR" id="PIRSR001111-50"/>
    </source>
</evidence>
<comment type="catalytic activity">
    <reaction evidence="4">
        <text>isochorismate + H2O = (2S,3S)-2,3-dihydroxy-2,3-dihydrobenzoate + pyruvate</text>
        <dbReference type="Rhea" id="RHEA:11112"/>
        <dbReference type="ChEBI" id="CHEBI:15361"/>
        <dbReference type="ChEBI" id="CHEBI:15377"/>
        <dbReference type="ChEBI" id="CHEBI:29780"/>
        <dbReference type="ChEBI" id="CHEBI:58764"/>
        <dbReference type="EC" id="3.3.2.1"/>
    </reaction>
</comment>
<evidence type="ECO:0000313" key="8">
    <source>
        <dbReference type="Proteomes" id="UP000280073"/>
    </source>
</evidence>
<dbReference type="GO" id="GO:0008908">
    <property type="term" value="F:isochorismatase activity"/>
    <property type="evidence" value="ECO:0007669"/>
    <property type="project" value="UniProtKB-EC"/>
</dbReference>
<accession>A0A3R9S2H3</accession>
<dbReference type="EC" id="3.3.2.1" evidence="2"/>
<dbReference type="EMBL" id="RFDI01001065">
    <property type="protein sequence ID" value="RSR49600.1"/>
    <property type="molecule type" value="Genomic_DNA"/>
</dbReference>
<evidence type="ECO:0000259" key="6">
    <source>
        <dbReference type="PROSITE" id="PS50075"/>
    </source>
</evidence>
<organism evidence="7 8">
    <name type="scientific">Acinetobacter baumannii</name>
    <dbReference type="NCBI Taxonomy" id="470"/>
    <lineage>
        <taxon>Bacteria</taxon>
        <taxon>Pseudomonadati</taxon>
        <taxon>Pseudomonadota</taxon>
        <taxon>Gammaproteobacteria</taxon>
        <taxon>Moraxellales</taxon>
        <taxon>Moraxellaceae</taxon>
        <taxon>Acinetobacter</taxon>
        <taxon>Acinetobacter calcoaceticus/baumannii complex</taxon>
    </lineage>
</organism>
<feature type="domain" description="Carrier" evidence="6">
    <location>
        <begin position="178"/>
        <end position="252"/>
    </location>
</feature>
<dbReference type="SUPFAM" id="SSF52499">
    <property type="entry name" value="Isochorismatase-like hydrolases"/>
    <property type="match status" value="1"/>
</dbReference>